<dbReference type="PANTHER" id="PTHR41309:SF2">
    <property type="entry name" value="MEMBRANE PROTEIN"/>
    <property type="match status" value="1"/>
</dbReference>
<dbReference type="InterPro" id="IPR025699">
    <property type="entry name" value="ABC2_memb-like"/>
</dbReference>
<feature type="transmembrane region" description="Helical" evidence="1">
    <location>
        <begin position="16"/>
        <end position="32"/>
    </location>
</feature>
<feature type="transmembrane region" description="Helical" evidence="1">
    <location>
        <begin position="114"/>
        <end position="136"/>
    </location>
</feature>
<accession>A0A1W2CAG9</accession>
<feature type="transmembrane region" description="Helical" evidence="1">
    <location>
        <begin position="78"/>
        <end position="102"/>
    </location>
</feature>
<name>A0A1W2CAG9_9FIRM</name>
<keyword evidence="1" id="KW-1133">Transmembrane helix</keyword>
<feature type="transmembrane region" description="Helical" evidence="1">
    <location>
        <begin position="38"/>
        <end position="57"/>
    </location>
</feature>
<keyword evidence="1" id="KW-0812">Transmembrane</keyword>
<dbReference type="PANTHER" id="PTHR41309">
    <property type="entry name" value="MEMBRANE PROTEIN-RELATED"/>
    <property type="match status" value="1"/>
</dbReference>
<dbReference type="EMBL" id="FWXW01000008">
    <property type="protein sequence ID" value="SMC81872.1"/>
    <property type="molecule type" value="Genomic_DNA"/>
</dbReference>
<dbReference type="STRING" id="1122930.SAMN02745168_2658"/>
<keyword evidence="3" id="KW-1185">Reference proteome</keyword>
<dbReference type="AlphaFoldDB" id="A0A1W2CAG9"/>
<proteinExistence type="predicted"/>
<dbReference type="RefSeq" id="WP_143806985.1">
    <property type="nucleotide sequence ID" value="NZ_FWXW01000008.1"/>
</dbReference>
<dbReference type="OrthoDB" id="1655186at2"/>
<dbReference type="Pfam" id="PF13346">
    <property type="entry name" value="ABC2_membrane_5"/>
    <property type="match status" value="1"/>
</dbReference>
<dbReference type="Proteomes" id="UP000192790">
    <property type="component" value="Unassembled WGS sequence"/>
</dbReference>
<evidence type="ECO:0000313" key="2">
    <source>
        <dbReference type="EMBL" id="SMC81872.1"/>
    </source>
</evidence>
<evidence type="ECO:0000313" key="3">
    <source>
        <dbReference type="Proteomes" id="UP000192790"/>
    </source>
</evidence>
<gene>
    <name evidence="2" type="ORF">SAMN02745168_2658</name>
</gene>
<protein>
    <submittedName>
        <fullName evidence="2">ABC-2 family transporter protein</fullName>
    </submittedName>
</protein>
<feature type="transmembrane region" description="Helical" evidence="1">
    <location>
        <begin position="143"/>
        <end position="164"/>
    </location>
</feature>
<evidence type="ECO:0000256" key="1">
    <source>
        <dbReference type="SAM" id="Phobius"/>
    </source>
</evidence>
<keyword evidence="1" id="KW-0472">Membrane</keyword>
<reference evidence="2 3" key="1">
    <citation type="submission" date="2017-04" db="EMBL/GenBank/DDBJ databases">
        <authorList>
            <person name="Afonso C.L."/>
            <person name="Miller P.J."/>
            <person name="Scott M.A."/>
            <person name="Spackman E."/>
            <person name="Goraichik I."/>
            <person name="Dimitrov K.M."/>
            <person name="Suarez D.L."/>
            <person name="Swayne D.E."/>
        </authorList>
    </citation>
    <scope>NUCLEOTIDE SEQUENCE [LARGE SCALE GENOMIC DNA]</scope>
    <source>
        <strain evidence="2 3">DSM 12816</strain>
    </source>
</reference>
<organism evidence="2 3">
    <name type="scientific">Papillibacter cinnamivorans DSM 12816</name>
    <dbReference type="NCBI Taxonomy" id="1122930"/>
    <lineage>
        <taxon>Bacteria</taxon>
        <taxon>Bacillati</taxon>
        <taxon>Bacillota</taxon>
        <taxon>Clostridia</taxon>
        <taxon>Eubacteriales</taxon>
        <taxon>Oscillospiraceae</taxon>
        <taxon>Papillibacter</taxon>
    </lineage>
</organism>
<sequence length="173" mass="18923">MTGLILKDLLNLKRQGKIIAILFAFYLFLSLTSHDSSFFGGVVAVLCAMLPVTALSYDERCKWDKYALTMPVSRKDLVISKYLLGALFCAAGFLVNFAFNLITGSGNIAEALEISLSLLSVGMFFISLILPILFQFGVEKGRLLMMLVLFVPVAVVVFLSTQGLSLPKGKNLD</sequence>